<dbReference type="OrthoDB" id="410595at2759"/>
<evidence type="ECO:0000259" key="1">
    <source>
        <dbReference type="Pfam" id="PF25342"/>
    </source>
</evidence>
<comment type="caution">
    <text evidence="2">The sequence shown here is derived from an EMBL/GenBank/DDBJ whole genome shotgun (WGS) entry which is preliminary data.</text>
</comment>
<dbReference type="Proteomes" id="UP000604046">
    <property type="component" value="Unassembled WGS sequence"/>
</dbReference>
<feature type="domain" description="PLOD1-3-like GT" evidence="1">
    <location>
        <begin position="9"/>
        <end position="145"/>
    </location>
</feature>
<organism evidence="2 3">
    <name type="scientific">Symbiodinium natans</name>
    <dbReference type="NCBI Taxonomy" id="878477"/>
    <lineage>
        <taxon>Eukaryota</taxon>
        <taxon>Sar</taxon>
        <taxon>Alveolata</taxon>
        <taxon>Dinophyceae</taxon>
        <taxon>Suessiales</taxon>
        <taxon>Symbiodiniaceae</taxon>
        <taxon>Symbiodinium</taxon>
    </lineage>
</organism>
<dbReference type="Pfam" id="PF25342">
    <property type="entry name" value="GT_PLOD"/>
    <property type="match status" value="1"/>
</dbReference>
<dbReference type="AlphaFoldDB" id="A0A812MLD5"/>
<sequence length="338" mass="38072">ADRRLAYLQVSAEANQIYPEVLGLGSNAGWAQLGAKINALRSYVATKADEDVVIAADAYDVLVMGGKAEILRVFEDLERESGKSLVFNAEPACFPPTDGICEKHPPAKWRWRFLNAGLIVGRAHAYKNMLRELVPLEVNDQWWFHMYRRDHPDEILLDTGCNLSCTLYTVGGGGISLLDRRIHVQVTQTSPPLVHFVSFGHRTKWIKGRPTSYLQETFRQLYPEQSARLLEGWWLGINVAATHDLTIYDGEGFWLMMTSVLCLQCTFTGAVSDDCLELHNGSTCHWLNVSWLLLLLSLAVLVWLRWGNLGLRLQSCWPCLRLRYANLAGSQKPPGLDC</sequence>
<gene>
    <name evidence="2" type="ORF">SNAT2548_LOCUS14065</name>
</gene>
<dbReference type="CDD" id="cd22997">
    <property type="entry name" value="GT_LH"/>
    <property type="match status" value="1"/>
</dbReference>
<dbReference type="InterPro" id="IPR057589">
    <property type="entry name" value="GT_PLOD"/>
</dbReference>
<evidence type="ECO:0000313" key="3">
    <source>
        <dbReference type="Proteomes" id="UP000604046"/>
    </source>
</evidence>
<accession>A0A812MLD5</accession>
<dbReference type="EMBL" id="CAJNDS010001576">
    <property type="protein sequence ID" value="CAE7266041.1"/>
    <property type="molecule type" value="Genomic_DNA"/>
</dbReference>
<protein>
    <recommendedName>
        <fullName evidence="1">PLOD1-3-like GT domain-containing protein</fullName>
    </recommendedName>
</protein>
<feature type="non-terminal residue" evidence="2">
    <location>
        <position position="1"/>
    </location>
</feature>
<name>A0A812MLD5_9DINO</name>
<evidence type="ECO:0000313" key="2">
    <source>
        <dbReference type="EMBL" id="CAE7266041.1"/>
    </source>
</evidence>
<keyword evidence="3" id="KW-1185">Reference proteome</keyword>
<proteinExistence type="predicted"/>
<reference evidence="2" key="1">
    <citation type="submission" date="2021-02" db="EMBL/GenBank/DDBJ databases">
        <authorList>
            <person name="Dougan E. K."/>
            <person name="Rhodes N."/>
            <person name="Thang M."/>
            <person name="Chan C."/>
        </authorList>
    </citation>
    <scope>NUCLEOTIDE SEQUENCE</scope>
</reference>